<protein>
    <submittedName>
        <fullName evidence="3">MerR family transcriptional regulator</fullName>
    </submittedName>
</protein>
<dbReference type="PROSITE" id="PS50937">
    <property type="entry name" value="HTH_MERR_2"/>
    <property type="match status" value="1"/>
</dbReference>
<dbReference type="EMBL" id="JBHTBW010000005">
    <property type="protein sequence ID" value="MFC7439855.1"/>
    <property type="molecule type" value="Genomic_DNA"/>
</dbReference>
<keyword evidence="1" id="KW-0238">DNA-binding</keyword>
<organism evidence="3 4">
    <name type="scientific">Laceyella putida</name>
    <dbReference type="NCBI Taxonomy" id="110101"/>
    <lineage>
        <taxon>Bacteria</taxon>
        <taxon>Bacillati</taxon>
        <taxon>Bacillota</taxon>
        <taxon>Bacilli</taxon>
        <taxon>Bacillales</taxon>
        <taxon>Thermoactinomycetaceae</taxon>
        <taxon>Laceyella</taxon>
    </lineage>
</organism>
<dbReference type="SUPFAM" id="SSF46955">
    <property type="entry name" value="Putative DNA-binding domain"/>
    <property type="match status" value="1"/>
</dbReference>
<gene>
    <name evidence="3" type="ORF">ACFQNG_01570</name>
</gene>
<dbReference type="InterPro" id="IPR000551">
    <property type="entry name" value="MerR-type_HTH_dom"/>
</dbReference>
<feature type="domain" description="HTH merR-type" evidence="2">
    <location>
        <begin position="6"/>
        <end position="75"/>
    </location>
</feature>
<dbReference type="Proteomes" id="UP001596500">
    <property type="component" value="Unassembled WGS sequence"/>
</dbReference>
<evidence type="ECO:0000313" key="3">
    <source>
        <dbReference type="EMBL" id="MFC7439855.1"/>
    </source>
</evidence>
<dbReference type="CDD" id="cd01106">
    <property type="entry name" value="HTH_TipAL-Mta"/>
    <property type="match status" value="1"/>
</dbReference>
<dbReference type="InterPro" id="IPR047057">
    <property type="entry name" value="MerR_fam"/>
</dbReference>
<proteinExistence type="predicted"/>
<sequence>MILDLYYQTGQFAKKASVTIRTLRYYDQIGLLSPSHHTKTGHRLYTDHDLFRLEQILALKYLGFPLSEIKTVLDEGPQDIKQALALQKRMVKEKLQQMRLLLSTIEHAEHLLSDGQLRWKSIIQLIQAVQMSNQHGDLDWRKYYSEEAAKKVEERQKTYTAEEAARDQLRWEKVIATFKQAYAQQLPFDHPTVKEAAQEWQQLIYEFTQGDPAIFSGLKKTYEEGVFSLPYSEDEGNYINRALEYHQQTKDGRG</sequence>
<comment type="caution">
    <text evidence="3">The sequence shown here is derived from an EMBL/GenBank/DDBJ whole genome shotgun (WGS) entry which is preliminary data.</text>
</comment>
<evidence type="ECO:0000313" key="4">
    <source>
        <dbReference type="Proteomes" id="UP001596500"/>
    </source>
</evidence>
<reference evidence="4" key="1">
    <citation type="journal article" date="2019" name="Int. J. Syst. Evol. Microbiol.">
        <title>The Global Catalogue of Microorganisms (GCM) 10K type strain sequencing project: providing services to taxonomists for standard genome sequencing and annotation.</title>
        <authorList>
            <consortium name="The Broad Institute Genomics Platform"/>
            <consortium name="The Broad Institute Genome Sequencing Center for Infectious Disease"/>
            <person name="Wu L."/>
            <person name="Ma J."/>
        </authorList>
    </citation>
    <scope>NUCLEOTIDE SEQUENCE [LARGE SCALE GENOMIC DNA]</scope>
    <source>
        <strain evidence="4">CGMCC 1.12942</strain>
    </source>
</reference>
<dbReference type="PRINTS" id="PR00040">
    <property type="entry name" value="HTHMERR"/>
</dbReference>
<dbReference type="RefSeq" id="WP_379863076.1">
    <property type="nucleotide sequence ID" value="NZ_JBHTBW010000005.1"/>
</dbReference>
<dbReference type="PROSITE" id="PS00552">
    <property type="entry name" value="HTH_MERR_1"/>
    <property type="match status" value="1"/>
</dbReference>
<dbReference type="Pfam" id="PF13411">
    <property type="entry name" value="MerR_1"/>
    <property type="match status" value="1"/>
</dbReference>
<keyword evidence="4" id="KW-1185">Reference proteome</keyword>
<dbReference type="SMART" id="SM00422">
    <property type="entry name" value="HTH_MERR"/>
    <property type="match status" value="1"/>
</dbReference>
<evidence type="ECO:0000259" key="2">
    <source>
        <dbReference type="PROSITE" id="PS50937"/>
    </source>
</evidence>
<dbReference type="PANTHER" id="PTHR30204:SF96">
    <property type="entry name" value="CHROMOSOME-ANCHORING PROTEIN RACA"/>
    <property type="match status" value="1"/>
</dbReference>
<dbReference type="InterPro" id="IPR009061">
    <property type="entry name" value="DNA-bd_dom_put_sf"/>
</dbReference>
<name>A0ABW2RG19_9BACL</name>
<dbReference type="InterPro" id="IPR012925">
    <property type="entry name" value="TipAS_dom"/>
</dbReference>
<accession>A0ABW2RG19</accession>
<evidence type="ECO:0000256" key="1">
    <source>
        <dbReference type="ARBA" id="ARBA00023125"/>
    </source>
</evidence>
<dbReference type="Gene3D" id="1.10.1660.10">
    <property type="match status" value="1"/>
</dbReference>
<dbReference type="PANTHER" id="PTHR30204">
    <property type="entry name" value="REDOX-CYCLING DRUG-SENSING TRANSCRIPTIONAL ACTIVATOR SOXR"/>
    <property type="match status" value="1"/>
</dbReference>
<dbReference type="Pfam" id="PF07739">
    <property type="entry name" value="TipAS"/>
    <property type="match status" value="1"/>
</dbReference>